<evidence type="ECO:0000259" key="4">
    <source>
        <dbReference type="Pfam" id="PF01420"/>
    </source>
</evidence>
<dbReference type="PANTHER" id="PTHR30408">
    <property type="entry name" value="TYPE-1 RESTRICTION ENZYME ECOKI SPECIFICITY PROTEIN"/>
    <property type="match status" value="1"/>
</dbReference>
<evidence type="ECO:0000313" key="6">
    <source>
        <dbReference type="Proteomes" id="UP001589814"/>
    </source>
</evidence>
<dbReference type="InterPro" id="IPR000055">
    <property type="entry name" value="Restrct_endonuc_typeI_TRD"/>
</dbReference>
<keyword evidence="2" id="KW-0680">Restriction system</keyword>
<dbReference type="Proteomes" id="UP001589814">
    <property type="component" value="Unassembled WGS sequence"/>
</dbReference>
<dbReference type="GO" id="GO:0016787">
    <property type="term" value="F:hydrolase activity"/>
    <property type="evidence" value="ECO:0007669"/>
    <property type="project" value="UniProtKB-KW"/>
</dbReference>
<dbReference type="InterPro" id="IPR052021">
    <property type="entry name" value="Type-I_RS_S_subunit"/>
</dbReference>
<keyword evidence="3" id="KW-0238">DNA-binding</keyword>
<evidence type="ECO:0000256" key="2">
    <source>
        <dbReference type="ARBA" id="ARBA00022747"/>
    </source>
</evidence>
<evidence type="ECO:0000313" key="5">
    <source>
        <dbReference type="EMBL" id="MFC0267139.1"/>
    </source>
</evidence>
<protein>
    <submittedName>
        <fullName evidence="5">Restriction endonuclease subunit S</fullName>
        <ecNumber evidence="5">3.1.21.-</ecNumber>
    </submittedName>
</protein>
<dbReference type="GO" id="GO:0004519">
    <property type="term" value="F:endonuclease activity"/>
    <property type="evidence" value="ECO:0007669"/>
    <property type="project" value="UniProtKB-KW"/>
</dbReference>
<dbReference type="InterPro" id="IPR044946">
    <property type="entry name" value="Restrct_endonuc_typeI_TRD_sf"/>
</dbReference>
<proteinExistence type="inferred from homology"/>
<keyword evidence="5" id="KW-0378">Hydrolase</keyword>
<dbReference type="SUPFAM" id="SSF116734">
    <property type="entry name" value="DNA methylase specificity domain"/>
    <property type="match status" value="2"/>
</dbReference>
<dbReference type="EMBL" id="JBHLVX010000013">
    <property type="protein sequence ID" value="MFC0267139.1"/>
    <property type="molecule type" value="Genomic_DNA"/>
</dbReference>
<keyword evidence="6" id="KW-1185">Reference proteome</keyword>
<accession>A0ABV6G0F9</accession>
<keyword evidence="5" id="KW-0540">Nuclease</keyword>
<name>A0ABV6G0F9_9GAMM</name>
<reference evidence="5 6" key="1">
    <citation type="submission" date="2024-09" db="EMBL/GenBank/DDBJ databases">
        <authorList>
            <person name="Sun Q."/>
            <person name="Mori K."/>
        </authorList>
    </citation>
    <scope>NUCLEOTIDE SEQUENCE [LARGE SCALE GENOMIC DNA]</scope>
    <source>
        <strain evidence="5 6">CCM 7415</strain>
    </source>
</reference>
<comment type="caution">
    <text evidence="5">The sequence shown here is derived from an EMBL/GenBank/DDBJ whole genome shotgun (WGS) entry which is preliminary data.</text>
</comment>
<keyword evidence="5" id="KW-0255">Endonuclease</keyword>
<sequence>MRAKWNRVQIRDVCELIIDCVNKTAPQVSYATPYKMIRTPNIRNGRIDLTNCRYVEKDTYQKWTRRATVEPDDILLTREAPMGEVGLVDFSDTVFLGQRIMQYRVDKDVLHPRFLLYSFLSADLQNQFRVHDGTGSVVSHIRVPDCSKFELNLPPLSEQNRIVEILGNLDDKIQINHQINQTLEQMAQALFKSWFVDFEPVKARIAARERWWALHPDNEPASPVYYAAELDEPPAVGDLETIMNRAAMQAISGKTAAELDALREEEPERYQELYDTAALFPSAMQPSELGEIPEGWEVSTVGREFDVTMGQSPPGNTYNETGEGIPFFQGRRDFGDRFPTNRVYCTQPKRMARQGDTLLSVRAPVGDANIALIDCCIGRGLAAIRHKSGCSSFTYYSVIQLGHELSPYDSEGTVFGSINQKNLKDVSQLVPPHEVLFSFQKAAKALDEQIKLNSEELASLAAMRDTLLPRLLSGELTTSEAEETQSEVTA</sequence>
<dbReference type="Pfam" id="PF01420">
    <property type="entry name" value="Methylase_S"/>
    <property type="match status" value="1"/>
</dbReference>
<comment type="similarity">
    <text evidence="1">Belongs to the type-I restriction system S methylase family.</text>
</comment>
<dbReference type="CDD" id="cd17495">
    <property type="entry name" value="RMtype1_S_Cep9333ORF4827P-TRD2-CR2_like"/>
    <property type="match status" value="1"/>
</dbReference>
<feature type="domain" description="Type I restriction modification DNA specificity" evidence="4">
    <location>
        <begin position="4"/>
        <end position="185"/>
    </location>
</feature>
<dbReference type="Gene3D" id="3.90.220.20">
    <property type="entry name" value="DNA methylase specificity domains"/>
    <property type="match status" value="2"/>
</dbReference>
<evidence type="ECO:0000256" key="3">
    <source>
        <dbReference type="ARBA" id="ARBA00023125"/>
    </source>
</evidence>
<dbReference type="EC" id="3.1.21.-" evidence="5"/>
<evidence type="ECO:0000256" key="1">
    <source>
        <dbReference type="ARBA" id="ARBA00010923"/>
    </source>
</evidence>
<gene>
    <name evidence="5" type="ORF">ACFFHW_03830</name>
</gene>
<dbReference type="CDD" id="cd17246">
    <property type="entry name" value="RMtype1_S_SonII-TRD2-CR2_like"/>
    <property type="match status" value="1"/>
</dbReference>
<dbReference type="PANTHER" id="PTHR30408:SF13">
    <property type="entry name" value="TYPE I RESTRICTION ENZYME HINDI SPECIFICITY SUBUNIT"/>
    <property type="match status" value="1"/>
</dbReference>
<dbReference type="RefSeq" id="WP_083920748.1">
    <property type="nucleotide sequence ID" value="NZ_JBHLVX010000013.1"/>
</dbReference>
<organism evidence="5 6">
    <name type="scientific">Kushneria aurantia</name>
    <dbReference type="NCBI Taxonomy" id="504092"/>
    <lineage>
        <taxon>Bacteria</taxon>
        <taxon>Pseudomonadati</taxon>
        <taxon>Pseudomonadota</taxon>
        <taxon>Gammaproteobacteria</taxon>
        <taxon>Oceanospirillales</taxon>
        <taxon>Halomonadaceae</taxon>
        <taxon>Kushneria</taxon>
    </lineage>
</organism>